<dbReference type="OrthoDB" id="2975793at2759"/>
<accession>A0A9W8Z5G8</accession>
<sequence length="855" mass="94211">MLTCTEFCCRLLGLQLSNGSLPGHQAIYSQLQPTSASSGSQASAEVRHSLGTWSEIRGRQDCPVCSRVIVAALSGEATEPKPDASFDVVLRPGETSFRLARHAASVHDEEIRLGFVGPNLGQEETSASDCLNFASSIMNWLQRCDGSHYGCCLPEPPSSAYQFNEAATSNFRLVDVLLGCVRGAELGVQYAALSCVSNQPQFELRNANLEQLSAQGSLDSIRPQLSRTLLDAIDLVKAIGVRYLWVDTLCLIHDDERDMELGIWLINSIYQGSYFTLACAASGTYSDAGLVGKALDGEDTSANITELGPGLSMAVMHSLNWHLQRSTYSQRAWTLQEWALSRRLVVFSGNAIYFRCREATQGRLYHEGRFSTEASWSEADGVPRIPGPLDPIIEPLKAYAHLSQEYSRRRLRYDGDALRAFTGLTRPLFAGMKTWAVEGLPAHYMDAFLLFVSPTGSLRRRPEFPSFSWAGQAGEIKWPQKINNWYPPEGGQTQEPGNILRWLRDMTIVDWHVLPPSGMLHHVGGPSSDRPESKGSRLAEFMDGLPHVFSSNVIEAHRQLSDEFFSKGGCSKMNRVDFAVELSRLERHDDAMKDFPLHAFELLNSRVEHDRLMAATGPEMNPLAIRSWHAQHRYRTRIGEEIGNKNYQGLKGIQELDRYHLRFREATVVAGAEVEAGKPPSDKRVEFGVEIAKKRSSEPADGTAWPVDIPKFPPYPVLQCWTIHFRLVLAALSTEAGDASGAAAQNAAPARLLRSRSGRIVGSLHPDNVPRLPPSGDAVDLVVLSRAQEPIAGSALLGTDEVQAPQPGRPWDLLWILHVVWRDGVAERRGVGQVLVSALEDSAGPAPEAKLLLLG</sequence>
<dbReference type="Pfam" id="PF06985">
    <property type="entry name" value="HET"/>
    <property type="match status" value="1"/>
</dbReference>
<dbReference type="InterPro" id="IPR010730">
    <property type="entry name" value="HET"/>
</dbReference>
<protein>
    <recommendedName>
        <fullName evidence="1">Heterokaryon incompatibility domain-containing protein</fullName>
    </recommendedName>
</protein>
<feature type="domain" description="Heterokaryon incompatibility" evidence="1">
    <location>
        <begin position="190"/>
        <end position="337"/>
    </location>
</feature>
<evidence type="ECO:0000313" key="3">
    <source>
        <dbReference type="Proteomes" id="UP001140453"/>
    </source>
</evidence>
<dbReference type="Proteomes" id="UP001140453">
    <property type="component" value="Unassembled WGS sequence"/>
</dbReference>
<evidence type="ECO:0000259" key="1">
    <source>
        <dbReference type="Pfam" id="PF06985"/>
    </source>
</evidence>
<evidence type="ECO:0000313" key="2">
    <source>
        <dbReference type="EMBL" id="KAJ4397184.1"/>
    </source>
</evidence>
<comment type="caution">
    <text evidence="2">The sequence shown here is derived from an EMBL/GenBank/DDBJ whole genome shotgun (WGS) entry which is preliminary data.</text>
</comment>
<organism evidence="2 3">
    <name type="scientific">Gnomoniopsis smithogilvyi</name>
    <dbReference type="NCBI Taxonomy" id="1191159"/>
    <lineage>
        <taxon>Eukaryota</taxon>
        <taxon>Fungi</taxon>
        <taxon>Dikarya</taxon>
        <taxon>Ascomycota</taxon>
        <taxon>Pezizomycotina</taxon>
        <taxon>Sordariomycetes</taxon>
        <taxon>Sordariomycetidae</taxon>
        <taxon>Diaporthales</taxon>
        <taxon>Gnomoniaceae</taxon>
        <taxon>Gnomoniopsis</taxon>
    </lineage>
</organism>
<dbReference type="AlphaFoldDB" id="A0A9W8Z5G8"/>
<proteinExistence type="predicted"/>
<dbReference type="EMBL" id="JAPEVB010000001">
    <property type="protein sequence ID" value="KAJ4397184.1"/>
    <property type="molecule type" value="Genomic_DNA"/>
</dbReference>
<gene>
    <name evidence="2" type="ORF">N0V93_001408</name>
</gene>
<keyword evidence="3" id="KW-1185">Reference proteome</keyword>
<name>A0A9W8Z5G8_9PEZI</name>
<dbReference type="PANTHER" id="PTHR33112:SF12">
    <property type="entry name" value="HETEROKARYON INCOMPATIBILITY DOMAIN-CONTAINING PROTEIN"/>
    <property type="match status" value="1"/>
</dbReference>
<reference evidence="2" key="1">
    <citation type="submission" date="2022-10" db="EMBL/GenBank/DDBJ databases">
        <title>Tapping the CABI collections for fungal endophytes: first genome assemblies for Collariella, Neodidymelliopsis, Ascochyta clinopodiicola, Didymella pomorum, Didymosphaeria variabile, Neocosmospora piperis and Neocucurbitaria cava.</title>
        <authorList>
            <person name="Hill R."/>
        </authorList>
    </citation>
    <scope>NUCLEOTIDE SEQUENCE</scope>
    <source>
        <strain evidence="2">IMI 355082</strain>
    </source>
</reference>
<dbReference type="PANTHER" id="PTHR33112">
    <property type="entry name" value="DOMAIN PROTEIN, PUTATIVE-RELATED"/>
    <property type="match status" value="1"/>
</dbReference>